<evidence type="ECO:0000313" key="4">
    <source>
        <dbReference type="Proteomes" id="UP000254079"/>
    </source>
</evidence>
<dbReference type="Proteomes" id="UP000254079">
    <property type="component" value="Unassembled WGS sequence"/>
</dbReference>
<protein>
    <recommendedName>
        <fullName evidence="2">Dit-like phage tail protein N-terminal domain-containing protein</fullName>
    </recommendedName>
</protein>
<gene>
    <name evidence="3" type="ORF">NCTC8622_02831</name>
</gene>
<feature type="region of interest" description="Disordered" evidence="1">
    <location>
        <begin position="184"/>
        <end position="218"/>
    </location>
</feature>
<sequence length="218" mass="23490">MAIKESQINSTSNINTSNSKVKSDNGFAIICSNLNNENASTIASYKAITFDAVPATKVSRSADVTSYPVQDGNDVSDNVRIKNNKLMLSGIITETPLALRGDMLSSAGVNGNRCSQAITYLDEIMNARQPIIVSTEHKTFDNMILTGIDYEYKTESALQFDLQFEQIRLVSYATTNAIAVKTASPKSTGGQVKSRVPTNAGTASTTKDTLPTYDGEVK</sequence>
<dbReference type="AlphaFoldDB" id="A0A376U512"/>
<evidence type="ECO:0000259" key="2">
    <source>
        <dbReference type="Pfam" id="PF21821"/>
    </source>
</evidence>
<dbReference type="EMBL" id="UGCP01000002">
    <property type="protein sequence ID" value="STI83791.1"/>
    <property type="molecule type" value="Genomic_DNA"/>
</dbReference>
<dbReference type="RefSeq" id="WP_000974935.1">
    <property type="nucleotide sequence ID" value="NZ_BKBZ01000033.1"/>
</dbReference>
<evidence type="ECO:0000256" key="1">
    <source>
        <dbReference type="SAM" id="MobiDB-lite"/>
    </source>
</evidence>
<name>A0A376U512_ECOLX</name>
<accession>A0A376U512</accession>
<feature type="domain" description="Dit-like phage tail protein N-terminal" evidence="2">
    <location>
        <begin position="50"/>
        <end position="176"/>
    </location>
</feature>
<organism evidence="3 4">
    <name type="scientific">Escherichia coli</name>
    <dbReference type="NCBI Taxonomy" id="562"/>
    <lineage>
        <taxon>Bacteria</taxon>
        <taxon>Pseudomonadati</taxon>
        <taxon>Pseudomonadota</taxon>
        <taxon>Gammaproteobacteria</taxon>
        <taxon>Enterobacterales</taxon>
        <taxon>Enterobacteriaceae</taxon>
        <taxon>Escherichia</taxon>
    </lineage>
</organism>
<proteinExistence type="predicted"/>
<dbReference type="InterPro" id="IPR048494">
    <property type="entry name" value="Dit-like_N"/>
</dbReference>
<dbReference type="Pfam" id="PF21821">
    <property type="entry name" value="Dit_like"/>
    <property type="match status" value="1"/>
</dbReference>
<evidence type="ECO:0000313" key="3">
    <source>
        <dbReference type="EMBL" id="STI83791.1"/>
    </source>
</evidence>
<feature type="compositionally biased region" description="Polar residues" evidence="1">
    <location>
        <begin position="184"/>
        <end position="209"/>
    </location>
</feature>
<reference evidence="3 4" key="1">
    <citation type="submission" date="2018-06" db="EMBL/GenBank/DDBJ databases">
        <authorList>
            <consortium name="Pathogen Informatics"/>
            <person name="Doyle S."/>
        </authorList>
    </citation>
    <scope>NUCLEOTIDE SEQUENCE [LARGE SCALE GENOMIC DNA]</scope>
    <source>
        <strain evidence="3 4">NCTC8622</strain>
    </source>
</reference>